<organism evidence="2 3">
    <name type="scientific">Rhamnella rubrinervis</name>
    <dbReference type="NCBI Taxonomy" id="2594499"/>
    <lineage>
        <taxon>Eukaryota</taxon>
        <taxon>Viridiplantae</taxon>
        <taxon>Streptophyta</taxon>
        <taxon>Embryophyta</taxon>
        <taxon>Tracheophyta</taxon>
        <taxon>Spermatophyta</taxon>
        <taxon>Magnoliopsida</taxon>
        <taxon>eudicotyledons</taxon>
        <taxon>Gunneridae</taxon>
        <taxon>Pentapetalae</taxon>
        <taxon>rosids</taxon>
        <taxon>fabids</taxon>
        <taxon>Rosales</taxon>
        <taxon>Rhamnaceae</taxon>
        <taxon>rhamnoid group</taxon>
        <taxon>Rhamneae</taxon>
        <taxon>Rhamnella</taxon>
    </lineage>
</organism>
<reference evidence="2" key="1">
    <citation type="submission" date="2020-03" db="EMBL/GenBank/DDBJ databases">
        <title>A high-quality chromosome-level genome assembly of a woody plant with both climbing and erect habits, Rhamnella rubrinervis.</title>
        <authorList>
            <person name="Lu Z."/>
            <person name="Yang Y."/>
            <person name="Zhu X."/>
            <person name="Sun Y."/>
        </authorList>
    </citation>
    <scope>NUCLEOTIDE SEQUENCE</scope>
    <source>
        <strain evidence="2">BYM</strain>
        <tissue evidence="2">Leaf</tissue>
    </source>
</reference>
<dbReference type="AlphaFoldDB" id="A0A8K0HK70"/>
<sequence>MGGGAAMRSAAKVTGFGIQSTLRGATIVPPVEQPVRKASIPVSAVISSSSASQSVKAASDVVTVQRPSWELDDWEFADGDELVMSAGEPMPRVVFGGVPSFQEAKEATAELKDALDKVYLSSPKSSGSAEQVTTDQVAGMSLFSHTDSETKSCLIFEKNSSDSTPKHALQAFKFLSGSTEAQSVVASIACDPNVWNAVMQNSVLKQFIDSQQTVDEFQDPASPKKFEEDLSDDSSQSGDSGNGFMKNMLQNIKFRVMNMVNNVSSFLHDIFEPSSDCNGDTKSTFIDRNQKTVLGLAVLVIMVVVLKRI</sequence>
<comment type="caution">
    <text evidence="2">The sequence shown here is derived from an EMBL/GenBank/DDBJ whole genome shotgun (WGS) entry which is preliminary data.</text>
</comment>
<protein>
    <submittedName>
        <fullName evidence="2">Uncharacterized protein</fullName>
    </submittedName>
</protein>
<gene>
    <name evidence="2" type="ORF">FNV43_RR03998</name>
</gene>
<keyword evidence="3" id="KW-1185">Reference proteome</keyword>
<dbReference type="Proteomes" id="UP000796880">
    <property type="component" value="Unassembled WGS sequence"/>
</dbReference>
<feature type="region of interest" description="Disordered" evidence="1">
    <location>
        <begin position="218"/>
        <end position="242"/>
    </location>
</feature>
<dbReference type="OrthoDB" id="659599at2759"/>
<evidence type="ECO:0000313" key="2">
    <source>
        <dbReference type="EMBL" id="KAF3453558.1"/>
    </source>
</evidence>
<dbReference type="PANTHER" id="PTHR33625">
    <property type="entry name" value="OS08G0179900 PROTEIN"/>
    <property type="match status" value="1"/>
</dbReference>
<name>A0A8K0HK70_9ROSA</name>
<feature type="compositionally biased region" description="Low complexity" evidence="1">
    <location>
        <begin position="233"/>
        <end position="242"/>
    </location>
</feature>
<evidence type="ECO:0000313" key="3">
    <source>
        <dbReference type="Proteomes" id="UP000796880"/>
    </source>
</evidence>
<dbReference type="PANTHER" id="PTHR33625:SF4">
    <property type="entry name" value="OS08G0179900 PROTEIN"/>
    <property type="match status" value="1"/>
</dbReference>
<proteinExistence type="predicted"/>
<accession>A0A8K0HK70</accession>
<dbReference type="EMBL" id="VOIH02000002">
    <property type="protein sequence ID" value="KAF3453558.1"/>
    <property type="molecule type" value="Genomic_DNA"/>
</dbReference>
<evidence type="ECO:0000256" key="1">
    <source>
        <dbReference type="SAM" id="MobiDB-lite"/>
    </source>
</evidence>